<feature type="domain" description="Reverse transcriptase Ty1/copia-type" evidence="1">
    <location>
        <begin position="3"/>
        <end position="94"/>
    </location>
</feature>
<keyword evidence="3" id="KW-1185">Reference proteome</keyword>
<protein>
    <submittedName>
        <fullName evidence="2">Copia protein</fullName>
    </submittedName>
</protein>
<feature type="non-terminal residue" evidence="2">
    <location>
        <position position="1"/>
    </location>
</feature>
<dbReference type="EMBL" id="QJKJ01006900">
    <property type="protein sequence ID" value="RDX84969.1"/>
    <property type="molecule type" value="Genomic_DNA"/>
</dbReference>
<dbReference type="Proteomes" id="UP000257109">
    <property type="component" value="Unassembled WGS sequence"/>
</dbReference>
<evidence type="ECO:0000259" key="1">
    <source>
        <dbReference type="Pfam" id="PF07727"/>
    </source>
</evidence>
<evidence type="ECO:0000313" key="2">
    <source>
        <dbReference type="EMBL" id="RDX84969.1"/>
    </source>
</evidence>
<organism evidence="2 3">
    <name type="scientific">Mucuna pruriens</name>
    <name type="common">Velvet bean</name>
    <name type="synonym">Dolichos pruriens</name>
    <dbReference type="NCBI Taxonomy" id="157652"/>
    <lineage>
        <taxon>Eukaryota</taxon>
        <taxon>Viridiplantae</taxon>
        <taxon>Streptophyta</taxon>
        <taxon>Embryophyta</taxon>
        <taxon>Tracheophyta</taxon>
        <taxon>Spermatophyta</taxon>
        <taxon>Magnoliopsida</taxon>
        <taxon>eudicotyledons</taxon>
        <taxon>Gunneridae</taxon>
        <taxon>Pentapetalae</taxon>
        <taxon>rosids</taxon>
        <taxon>fabids</taxon>
        <taxon>Fabales</taxon>
        <taxon>Fabaceae</taxon>
        <taxon>Papilionoideae</taxon>
        <taxon>50 kb inversion clade</taxon>
        <taxon>NPAAA clade</taxon>
        <taxon>indigoferoid/millettioid clade</taxon>
        <taxon>Phaseoleae</taxon>
        <taxon>Mucuna</taxon>
    </lineage>
</organism>
<proteinExistence type="predicted"/>
<reference evidence="2" key="1">
    <citation type="submission" date="2018-05" db="EMBL/GenBank/DDBJ databases">
        <title>Draft genome of Mucuna pruriens seed.</title>
        <authorList>
            <person name="Nnadi N.E."/>
            <person name="Vos R."/>
            <person name="Hasami M.H."/>
            <person name="Devisetty U.K."/>
            <person name="Aguiy J.C."/>
        </authorList>
    </citation>
    <scope>NUCLEOTIDE SEQUENCE [LARGE SCALE GENOMIC DNA]</scope>
    <source>
        <strain evidence="2">JCA_2017</strain>
    </source>
</reference>
<gene>
    <name evidence="2" type="primary">GIP</name>
    <name evidence="2" type="ORF">CR513_33910</name>
</gene>
<name>A0A371G329_MUCPR</name>
<dbReference type="Pfam" id="PF07727">
    <property type="entry name" value="RVT_2"/>
    <property type="match status" value="1"/>
</dbReference>
<evidence type="ECO:0000313" key="3">
    <source>
        <dbReference type="Proteomes" id="UP000257109"/>
    </source>
</evidence>
<dbReference type="AlphaFoldDB" id="A0A371G329"/>
<dbReference type="OrthoDB" id="1740642at2759"/>
<comment type="caution">
    <text evidence="2">The sequence shown here is derived from an EMBL/GenBank/DDBJ whole genome shotgun (WGS) entry which is preliminary data.</text>
</comment>
<accession>A0A371G329</accession>
<sequence>MKQGEEDKVYLLKKILYGLKQAPRAWYSQINDHLLNIDFAESLSESTLHVKNKGNNILIVSSIDNTRLVEDFKQEIMQVFEMIDLGLMTYFLGI</sequence>
<dbReference type="InterPro" id="IPR013103">
    <property type="entry name" value="RVT_2"/>
</dbReference>